<feature type="domain" description="F-box" evidence="2">
    <location>
        <begin position="1"/>
        <end position="45"/>
    </location>
</feature>
<evidence type="ECO:0008006" key="6">
    <source>
        <dbReference type="Google" id="ProtNLM"/>
    </source>
</evidence>
<evidence type="ECO:0000259" key="2">
    <source>
        <dbReference type="PROSITE" id="PS50181"/>
    </source>
</evidence>
<dbReference type="Pfam" id="PF12937">
    <property type="entry name" value="F-box-like"/>
    <property type="match status" value="1"/>
</dbReference>
<sequence>MPFSLPNEIILLVLLHLNTRDLLNFTSTCHSFQALTGNDLFWRDLVQRKFHIGYCSPNQSWWNLLISGHADQMCHHINYRHVAHLQSNRETLIGGMANALDDITSLDICIEPDCLSSNHLSSCHQHLIFVRLSTVHFIEVYCHACQRQLDQSKSEIYISRRIIQFITQLPFNIQHRRSIEQALFTNGQEKYVYLIEKKWFTTWVQFLIGSPILPTSLNNSSLFYQSNHLRTDLIIGVDYELVGHSIACYIERIYGLEHDLPIKSAQDFITQPIYRSLSQSLLLHRNFTIN</sequence>
<dbReference type="Pfam" id="PF06337">
    <property type="entry name" value="DUSP"/>
    <property type="match status" value="1"/>
</dbReference>
<dbReference type="SUPFAM" id="SSF143791">
    <property type="entry name" value="DUSP-like"/>
    <property type="match status" value="1"/>
</dbReference>
<comment type="caution">
    <text evidence="4">The sequence shown here is derived from an EMBL/GenBank/DDBJ whole genome shotgun (WGS) entry which is preliminary data.</text>
</comment>
<dbReference type="Gene3D" id="3.30.2230.10">
    <property type="entry name" value="DUSP-like"/>
    <property type="match status" value="1"/>
</dbReference>
<proteinExistence type="predicted"/>
<dbReference type="Proteomes" id="UP000603453">
    <property type="component" value="Unassembled WGS sequence"/>
</dbReference>
<evidence type="ECO:0000313" key="4">
    <source>
        <dbReference type="EMBL" id="KAG2195290.1"/>
    </source>
</evidence>
<dbReference type="GO" id="GO:0004843">
    <property type="term" value="F:cysteine-type deubiquitinase activity"/>
    <property type="evidence" value="ECO:0007669"/>
    <property type="project" value="InterPro"/>
</dbReference>
<dbReference type="SUPFAM" id="SSF81383">
    <property type="entry name" value="F-box domain"/>
    <property type="match status" value="1"/>
</dbReference>
<keyword evidence="5" id="KW-1185">Reference proteome</keyword>
<dbReference type="InterPro" id="IPR036047">
    <property type="entry name" value="F-box-like_dom_sf"/>
</dbReference>
<name>A0A8H7UTR5_9FUNG</name>
<evidence type="ECO:0000256" key="1">
    <source>
        <dbReference type="SAM" id="SignalP"/>
    </source>
</evidence>
<gene>
    <name evidence="4" type="ORF">INT47_005065</name>
</gene>
<feature type="domain" description="DUSP" evidence="3">
    <location>
        <begin position="171"/>
        <end position="269"/>
    </location>
</feature>
<dbReference type="Gene3D" id="1.20.1280.50">
    <property type="match status" value="1"/>
</dbReference>
<keyword evidence="1" id="KW-0732">Signal</keyword>
<protein>
    <recommendedName>
        <fullName evidence="6">F-box domain-containing protein</fullName>
    </recommendedName>
</protein>
<dbReference type="AlphaFoldDB" id="A0A8H7UTR5"/>
<dbReference type="EMBL" id="JAEPRD010000174">
    <property type="protein sequence ID" value="KAG2195290.1"/>
    <property type="molecule type" value="Genomic_DNA"/>
</dbReference>
<dbReference type="InterPro" id="IPR001810">
    <property type="entry name" value="F-box_dom"/>
</dbReference>
<dbReference type="PROSITE" id="PS51283">
    <property type="entry name" value="DUSP"/>
    <property type="match status" value="1"/>
</dbReference>
<dbReference type="InterPro" id="IPR035927">
    <property type="entry name" value="DUSP-like_sf"/>
</dbReference>
<dbReference type="SMART" id="SM00256">
    <property type="entry name" value="FBOX"/>
    <property type="match status" value="1"/>
</dbReference>
<evidence type="ECO:0000313" key="5">
    <source>
        <dbReference type="Proteomes" id="UP000603453"/>
    </source>
</evidence>
<accession>A0A8H7UTR5</accession>
<dbReference type="InterPro" id="IPR006615">
    <property type="entry name" value="Pept_C19_DUSP"/>
</dbReference>
<organism evidence="4 5">
    <name type="scientific">Mucor saturninus</name>
    <dbReference type="NCBI Taxonomy" id="64648"/>
    <lineage>
        <taxon>Eukaryota</taxon>
        <taxon>Fungi</taxon>
        <taxon>Fungi incertae sedis</taxon>
        <taxon>Mucoromycota</taxon>
        <taxon>Mucoromycotina</taxon>
        <taxon>Mucoromycetes</taxon>
        <taxon>Mucorales</taxon>
        <taxon>Mucorineae</taxon>
        <taxon>Mucoraceae</taxon>
        <taxon>Mucor</taxon>
    </lineage>
</organism>
<dbReference type="PROSITE" id="PS50181">
    <property type="entry name" value="FBOX"/>
    <property type="match status" value="1"/>
</dbReference>
<feature type="signal peptide" evidence="1">
    <location>
        <begin position="1"/>
        <end position="20"/>
    </location>
</feature>
<evidence type="ECO:0000259" key="3">
    <source>
        <dbReference type="PROSITE" id="PS51283"/>
    </source>
</evidence>
<reference evidence="4" key="1">
    <citation type="submission" date="2020-12" db="EMBL/GenBank/DDBJ databases">
        <title>Metabolic potential, ecology and presence of endohyphal bacteria is reflected in genomic diversity of Mucoromycotina.</title>
        <authorList>
            <person name="Muszewska A."/>
            <person name="Okrasinska A."/>
            <person name="Steczkiewicz K."/>
            <person name="Drgas O."/>
            <person name="Orlowska M."/>
            <person name="Perlinska-Lenart U."/>
            <person name="Aleksandrzak-Piekarczyk T."/>
            <person name="Szatraj K."/>
            <person name="Zielenkiewicz U."/>
            <person name="Pilsyk S."/>
            <person name="Malc E."/>
            <person name="Mieczkowski P."/>
            <person name="Kruszewska J.S."/>
            <person name="Biernat P."/>
            <person name="Pawlowska J."/>
        </authorList>
    </citation>
    <scope>NUCLEOTIDE SEQUENCE</scope>
    <source>
        <strain evidence="4">WA0000017839</strain>
    </source>
</reference>
<dbReference type="OrthoDB" id="722566at2759"/>
<feature type="chain" id="PRO_5034899788" description="F-box domain-containing protein" evidence="1">
    <location>
        <begin position="21"/>
        <end position="290"/>
    </location>
</feature>